<organism evidence="1">
    <name type="scientific">Ralstonia syzygii R24</name>
    <dbReference type="NCBI Taxonomy" id="907261"/>
    <lineage>
        <taxon>Bacteria</taxon>
        <taxon>Pseudomonadati</taxon>
        <taxon>Pseudomonadota</taxon>
        <taxon>Betaproteobacteria</taxon>
        <taxon>Burkholderiales</taxon>
        <taxon>Burkholderiaceae</taxon>
        <taxon>Ralstonia</taxon>
        <taxon>Ralstonia solanacearum species complex</taxon>
    </lineage>
</organism>
<evidence type="ECO:0000313" key="1">
    <source>
        <dbReference type="EMBL" id="CCA86035.1"/>
    </source>
</evidence>
<reference evidence="1" key="2">
    <citation type="submission" date="2011-04" db="EMBL/GenBank/DDBJ databases">
        <authorList>
            <person name="Genoscope - CEA"/>
        </authorList>
    </citation>
    <scope>NUCLEOTIDE SEQUENCE</scope>
    <source>
        <strain evidence="1">R24</strain>
    </source>
</reference>
<name>G3A854_9RALS</name>
<protein>
    <submittedName>
        <fullName evidence="1">Uncharacterized protein</fullName>
    </submittedName>
</protein>
<dbReference type="EMBL" id="FR854089">
    <property type="protein sequence ID" value="CCA86035.1"/>
    <property type="molecule type" value="Genomic_DNA"/>
</dbReference>
<proteinExistence type="predicted"/>
<reference evidence="1" key="1">
    <citation type="journal article" date="2011" name="PLoS ONE">
        <title>Ralstonia syzygii, the Blood Disease Bacterium and some Asian R. solanacearum strains form a single genomic species despite divergent lifestyles.</title>
        <authorList>
            <person name="Remenant B."/>
            <person name="de Cambiaire J.C."/>
            <person name="Cellier G."/>
            <person name="Jacobs J.M."/>
            <person name="Mangenot S."/>
            <person name="Barbe V."/>
            <person name="Lajus A."/>
            <person name="Vallenet D."/>
            <person name="Medigue C."/>
            <person name="Fegan M."/>
            <person name="Allen C."/>
            <person name="Prior P."/>
        </authorList>
    </citation>
    <scope>NUCLEOTIDE SEQUENCE</scope>
    <source>
        <strain evidence="1">R24</strain>
    </source>
</reference>
<sequence>MVGRSLICNTSTRLAALIRRRPADSIRDGRHEPDTKSGYMTAISTFYPLLKAAFDKPGASIHVA</sequence>
<accession>G3A854</accession>
<dbReference type="AlphaFoldDB" id="G3A854"/>
<gene>
    <name evidence="1" type="ORF">RALSY_40237</name>
</gene>